<name>A0A9W7A841_9STRA</name>
<feature type="transmembrane region" description="Helical" evidence="2">
    <location>
        <begin position="128"/>
        <end position="150"/>
    </location>
</feature>
<evidence type="ECO:0000313" key="5">
    <source>
        <dbReference type="Proteomes" id="UP001165085"/>
    </source>
</evidence>
<organism evidence="4 5">
    <name type="scientific">Triparma strigata</name>
    <dbReference type="NCBI Taxonomy" id="1606541"/>
    <lineage>
        <taxon>Eukaryota</taxon>
        <taxon>Sar</taxon>
        <taxon>Stramenopiles</taxon>
        <taxon>Ochrophyta</taxon>
        <taxon>Bolidophyceae</taxon>
        <taxon>Parmales</taxon>
        <taxon>Triparmaceae</taxon>
        <taxon>Triparma</taxon>
    </lineage>
</organism>
<proteinExistence type="predicted"/>
<feature type="signal peptide" evidence="3">
    <location>
        <begin position="1"/>
        <end position="18"/>
    </location>
</feature>
<dbReference type="Proteomes" id="UP001165085">
    <property type="component" value="Unassembled WGS sequence"/>
</dbReference>
<keyword evidence="2" id="KW-0812">Transmembrane</keyword>
<evidence type="ECO:0000256" key="1">
    <source>
        <dbReference type="SAM" id="MobiDB-lite"/>
    </source>
</evidence>
<dbReference type="EMBL" id="BRXY01000100">
    <property type="protein sequence ID" value="GMH65261.1"/>
    <property type="molecule type" value="Genomic_DNA"/>
</dbReference>
<feature type="region of interest" description="Disordered" evidence="1">
    <location>
        <begin position="30"/>
        <end position="68"/>
    </location>
</feature>
<sequence length="160" mass="18135">MQPLLLLCFIGLLGNTYSFINANDRDQYIPRRTREKKETKSKGAERRRRIASSSPPSSSSDTFWSTAESRPLIPSNRVESGLDYWISPSDLKLSKLKKLSLLNRKKSEKQMSDEKLKREIAAPYKDNWIGVFSLLIAGLSILVVAFPELLEIPSIPIPDL</sequence>
<feature type="compositionally biased region" description="Basic and acidic residues" evidence="1">
    <location>
        <begin position="35"/>
        <end position="44"/>
    </location>
</feature>
<gene>
    <name evidence="4" type="ORF">TrST_g9541</name>
</gene>
<reference evidence="5" key="1">
    <citation type="journal article" date="2023" name="Commun. Biol.">
        <title>Genome analysis of Parmales, the sister group of diatoms, reveals the evolutionary specialization of diatoms from phago-mixotrophs to photoautotrophs.</title>
        <authorList>
            <person name="Ban H."/>
            <person name="Sato S."/>
            <person name="Yoshikawa S."/>
            <person name="Yamada K."/>
            <person name="Nakamura Y."/>
            <person name="Ichinomiya M."/>
            <person name="Sato N."/>
            <person name="Blanc-Mathieu R."/>
            <person name="Endo H."/>
            <person name="Kuwata A."/>
            <person name="Ogata H."/>
        </authorList>
    </citation>
    <scope>NUCLEOTIDE SEQUENCE [LARGE SCALE GENOMIC DNA]</scope>
    <source>
        <strain evidence="5">NIES 3701</strain>
    </source>
</reference>
<keyword evidence="2" id="KW-1133">Transmembrane helix</keyword>
<evidence type="ECO:0000313" key="4">
    <source>
        <dbReference type="EMBL" id="GMH65261.1"/>
    </source>
</evidence>
<comment type="caution">
    <text evidence="4">The sequence shown here is derived from an EMBL/GenBank/DDBJ whole genome shotgun (WGS) entry which is preliminary data.</text>
</comment>
<keyword evidence="5" id="KW-1185">Reference proteome</keyword>
<keyword evidence="3" id="KW-0732">Signal</keyword>
<dbReference type="AlphaFoldDB" id="A0A9W7A841"/>
<feature type="chain" id="PRO_5040802691" evidence="3">
    <location>
        <begin position="19"/>
        <end position="160"/>
    </location>
</feature>
<dbReference type="OrthoDB" id="48363at2759"/>
<accession>A0A9W7A841</accession>
<protein>
    <submittedName>
        <fullName evidence="4">Uncharacterized protein</fullName>
    </submittedName>
</protein>
<keyword evidence="2" id="KW-0472">Membrane</keyword>
<evidence type="ECO:0000256" key="3">
    <source>
        <dbReference type="SAM" id="SignalP"/>
    </source>
</evidence>
<evidence type="ECO:0000256" key="2">
    <source>
        <dbReference type="SAM" id="Phobius"/>
    </source>
</evidence>